<reference evidence="6" key="1">
    <citation type="submission" date="2010-02" db="EMBL/GenBank/DDBJ databases">
        <title>Sequencing and annotation of the Blastocystis hominis genome.</title>
        <authorList>
            <person name="Wincker P."/>
        </authorList>
    </citation>
    <scope>NUCLEOTIDE SEQUENCE</scope>
    <source>
        <strain evidence="6">Singapore isolate B</strain>
    </source>
</reference>
<dbReference type="InterPro" id="IPR039702">
    <property type="entry name" value="FPS1-like"/>
</dbReference>
<keyword evidence="4" id="KW-0460">Magnesium</keyword>
<dbReference type="Pfam" id="PF00348">
    <property type="entry name" value="polyprenyl_synt"/>
    <property type="match status" value="1"/>
</dbReference>
<dbReference type="PANTHER" id="PTHR11525:SF0">
    <property type="entry name" value="FARNESYL PYROPHOSPHATE SYNTHASE"/>
    <property type="match status" value="1"/>
</dbReference>
<proteinExistence type="inferred from homology"/>
<comment type="cofactor">
    <cofactor evidence="1">
        <name>Mg(2+)</name>
        <dbReference type="ChEBI" id="CHEBI:18420"/>
    </cofactor>
</comment>
<dbReference type="GeneID" id="24919947"/>
<accession>D8M303</accession>
<evidence type="ECO:0000256" key="3">
    <source>
        <dbReference type="ARBA" id="ARBA00022723"/>
    </source>
</evidence>
<protein>
    <recommendedName>
        <fullName evidence="8">Farnesyl pyrophosphate synthase</fullName>
    </recommendedName>
</protein>
<dbReference type="Proteomes" id="UP000008312">
    <property type="component" value="Unassembled WGS sequence"/>
</dbReference>
<dbReference type="Gene3D" id="1.10.600.10">
    <property type="entry name" value="Farnesyl Diphosphate Synthase"/>
    <property type="match status" value="1"/>
</dbReference>
<dbReference type="OMA" id="CSWVVNQ"/>
<dbReference type="GO" id="GO:0045337">
    <property type="term" value="P:farnesyl diphosphate biosynthetic process"/>
    <property type="evidence" value="ECO:0007669"/>
    <property type="project" value="TreeGrafter"/>
</dbReference>
<dbReference type="InterPro" id="IPR000092">
    <property type="entry name" value="Polyprenyl_synt"/>
</dbReference>
<dbReference type="EMBL" id="FN668650">
    <property type="protein sequence ID" value="CBK22726.2"/>
    <property type="molecule type" value="Genomic_DNA"/>
</dbReference>
<dbReference type="SUPFAM" id="SSF48576">
    <property type="entry name" value="Terpenoid synthases"/>
    <property type="match status" value="1"/>
</dbReference>
<organism evidence="6">
    <name type="scientific">Blastocystis hominis</name>
    <dbReference type="NCBI Taxonomy" id="12968"/>
    <lineage>
        <taxon>Eukaryota</taxon>
        <taxon>Sar</taxon>
        <taxon>Stramenopiles</taxon>
        <taxon>Bigyra</taxon>
        <taxon>Opalozoa</taxon>
        <taxon>Opalinata</taxon>
        <taxon>Blastocystidae</taxon>
        <taxon>Blastocystis</taxon>
    </lineage>
</organism>
<dbReference type="PROSITE" id="PS00444">
    <property type="entry name" value="POLYPRENYL_SYNTHASE_2"/>
    <property type="match status" value="1"/>
</dbReference>
<dbReference type="AlphaFoldDB" id="D8M303"/>
<gene>
    <name evidence="6" type="ORF">GSBLH_T00002807001</name>
</gene>
<comment type="similarity">
    <text evidence="5">Belongs to the FPP/GGPP synthase family.</text>
</comment>
<dbReference type="GO" id="GO:0004161">
    <property type="term" value="F:dimethylallyltranstransferase activity"/>
    <property type="evidence" value="ECO:0007669"/>
    <property type="project" value="TreeGrafter"/>
</dbReference>
<dbReference type="SFLD" id="SFLDG01017">
    <property type="entry name" value="Polyprenyl_Transferase_Like"/>
    <property type="match status" value="1"/>
</dbReference>
<evidence type="ECO:0008006" key="8">
    <source>
        <dbReference type="Google" id="ProtNLM"/>
    </source>
</evidence>
<dbReference type="InParanoid" id="D8M303"/>
<evidence type="ECO:0000256" key="5">
    <source>
        <dbReference type="RuleBase" id="RU004466"/>
    </source>
</evidence>
<evidence type="ECO:0000256" key="2">
    <source>
        <dbReference type="ARBA" id="ARBA00022679"/>
    </source>
</evidence>
<keyword evidence="7" id="KW-1185">Reference proteome</keyword>
<dbReference type="GO" id="GO:0005737">
    <property type="term" value="C:cytoplasm"/>
    <property type="evidence" value="ECO:0007669"/>
    <property type="project" value="TreeGrafter"/>
</dbReference>
<dbReference type="SFLD" id="SFLDS00005">
    <property type="entry name" value="Isoprenoid_Synthase_Type_I"/>
    <property type="match status" value="1"/>
</dbReference>
<dbReference type="InterPro" id="IPR033749">
    <property type="entry name" value="Polyprenyl_synt_CS"/>
</dbReference>
<dbReference type="PROSITE" id="PS00723">
    <property type="entry name" value="POLYPRENYL_SYNTHASE_1"/>
    <property type="match status" value="1"/>
</dbReference>
<evidence type="ECO:0000256" key="4">
    <source>
        <dbReference type="ARBA" id="ARBA00022842"/>
    </source>
</evidence>
<dbReference type="OrthoDB" id="10257492at2759"/>
<dbReference type="GO" id="GO:0004337">
    <property type="term" value="F:(2E,6E)-farnesyl diphosphate synthase activity"/>
    <property type="evidence" value="ECO:0007669"/>
    <property type="project" value="TreeGrafter"/>
</dbReference>
<sequence>MCIWNSNIEFVEYKDVLLRDVEEILDSTIIVPHELKQDIIKMIEYNCVGGKMIRGLFAVYSAYAMCNEWNEEMKKRAFVAGWGAEMLQGAFLIADDIMDEAEMRRGKPAWYRIDRIGMMSVNDTFILQSLIYKLLERVISSVSLFYSVQKVFEDIKFVTELGQMLDLNTINHKTHSINYQYFTKDYYEQIITNKTAYYTIFLPVYLGLVLTESPKETMHSPQLRELCILLGRYFQIRDDFLDAFADPSVLGKEGTDIQEGKCSWVILTVFSLCSEEDREALKELYGKSDPRPVKAIYAKYDVESEFRRFEDEALRKTREILASASFPDARLKPFFDALIEKLFGMKAKS</sequence>
<keyword evidence="3" id="KW-0479">Metal-binding</keyword>
<evidence type="ECO:0000313" key="6">
    <source>
        <dbReference type="EMBL" id="CBK22726.2"/>
    </source>
</evidence>
<name>D8M303_BLAHO</name>
<evidence type="ECO:0000313" key="7">
    <source>
        <dbReference type="Proteomes" id="UP000008312"/>
    </source>
</evidence>
<dbReference type="GO" id="GO:0046872">
    <property type="term" value="F:metal ion binding"/>
    <property type="evidence" value="ECO:0007669"/>
    <property type="project" value="UniProtKB-KW"/>
</dbReference>
<dbReference type="InterPro" id="IPR008949">
    <property type="entry name" value="Isoprenoid_synthase_dom_sf"/>
</dbReference>
<keyword evidence="2 5" id="KW-0808">Transferase</keyword>
<dbReference type="PANTHER" id="PTHR11525">
    <property type="entry name" value="FARNESYL-PYROPHOSPHATE SYNTHETASE"/>
    <property type="match status" value="1"/>
</dbReference>
<evidence type="ECO:0000256" key="1">
    <source>
        <dbReference type="ARBA" id="ARBA00001946"/>
    </source>
</evidence>
<dbReference type="CDD" id="cd00685">
    <property type="entry name" value="Trans_IPPS_HT"/>
    <property type="match status" value="1"/>
</dbReference>
<dbReference type="FunCoup" id="D8M303">
    <property type="interactions" value="386"/>
</dbReference>
<dbReference type="RefSeq" id="XP_012896774.1">
    <property type="nucleotide sequence ID" value="XM_013041320.1"/>
</dbReference>